<dbReference type="GeneID" id="70235717"/>
<organism evidence="2 3">
    <name type="scientific">Ogataea philodendri</name>
    <dbReference type="NCBI Taxonomy" id="1378263"/>
    <lineage>
        <taxon>Eukaryota</taxon>
        <taxon>Fungi</taxon>
        <taxon>Dikarya</taxon>
        <taxon>Ascomycota</taxon>
        <taxon>Saccharomycotina</taxon>
        <taxon>Pichiomycetes</taxon>
        <taxon>Pichiales</taxon>
        <taxon>Pichiaceae</taxon>
        <taxon>Ogataea</taxon>
    </lineage>
</organism>
<evidence type="ECO:0000256" key="1">
    <source>
        <dbReference type="SAM" id="MobiDB-lite"/>
    </source>
</evidence>
<reference evidence="2" key="2">
    <citation type="submission" date="2021-01" db="EMBL/GenBank/DDBJ databases">
        <authorList>
            <person name="Schikora-Tamarit M.A."/>
        </authorList>
    </citation>
    <scope>NUCLEOTIDE SEQUENCE</scope>
    <source>
        <strain evidence="2">CBS6075</strain>
    </source>
</reference>
<name>A0A9P8P5E7_9ASCO</name>
<feature type="compositionally biased region" description="Polar residues" evidence="1">
    <location>
        <begin position="234"/>
        <end position="257"/>
    </location>
</feature>
<keyword evidence="3" id="KW-1185">Reference proteome</keyword>
<dbReference type="RefSeq" id="XP_046060769.1">
    <property type="nucleotide sequence ID" value="XM_046204757.1"/>
</dbReference>
<evidence type="ECO:0000313" key="2">
    <source>
        <dbReference type="EMBL" id="KAH3665565.1"/>
    </source>
</evidence>
<reference evidence="2" key="1">
    <citation type="journal article" date="2021" name="Open Biol.">
        <title>Shared evolutionary footprints suggest mitochondrial oxidative damage underlies multiple complex I losses in fungi.</title>
        <authorList>
            <person name="Schikora-Tamarit M.A."/>
            <person name="Marcet-Houben M."/>
            <person name="Nosek J."/>
            <person name="Gabaldon T."/>
        </authorList>
    </citation>
    <scope>NUCLEOTIDE SEQUENCE</scope>
    <source>
        <strain evidence="2">CBS6075</strain>
    </source>
</reference>
<dbReference type="EMBL" id="JAEUBE010000295">
    <property type="protein sequence ID" value="KAH3665565.1"/>
    <property type="molecule type" value="Genomic_DNA"/>
</dbReference>
<protein>
    <submittedName>
        <fullName evidence="2">Uncharacterized protein</fullName>
    </submittedName>
</protein>
<proteinExistence type="predicted"/>
<dbReference type="AlphaFoldDB" id="A0A9P8P5E7"/>
<gene>
    <name evidence="2" type="ORF">OGAPHI_003752</name>
</gene>
<feature type="compositionally biased region" description="Basic and acidic residues" evidence="1">
    <location>
        <begin position="221"/>
        <end position="233"/>
    </location>
</feature>
<dbReference type="OrthoDB" id="3997535at2759"/>
<dbReference type="Proteomes" id="UP000769157">
    <property type="component" value="Unassembled WGS sequence"/>
</dbReference>
<sequence>MDPLKLSPDHDYVASHHEQSWSQVVGLINPLIKSVVVDIFGADLDYEITVPLNPVGETIRAFVQRLGDKLELDFPDSPPFTIYHLTNTLLLQTPGLEPTRGLKHQLHEYKVTIYNTVSNEETVIDSDNNYFQSGRAIAETHENEVSAIKYLRALERSVFVQTSVSEVNRHLESYGSTNTVGSQEEESQDDAGSIQMVKINWPEETQISTDASPKRAATVVDNERIIKRTKNETTVESPNQDQTDQPVATPQESSGEI</sequence>
<comment type="caution">
    <text evidence="2">The sequence shown here is derived from an EMBL/GenBank/DDBJ whole genome shotgun (WGS) entry which is preliminary data.</text>
</comment>
<evidence type="ECO:0000313" key="3">
    <source>
        <dbReference type="Proteomes" id="UP000769157"/>
    </source>
</evidence>
<feature type="region of interest" description="Disordered" evidence="1">
    <location>
        <begin position="208"/>
        <end position="257"/>
    </location>
</feature>
<accession>A0A9P8P5E7</accession>